<accession>A0ABP8RU01</accession>
<dbReference type="RefSeq" id="WP_345418920.1">
    <property type="nucleotide sequence ID" value="NZ_BAABGT010000039.1"/>
</dbReference>
<name>A0ABP8RU01_9PSEU</name>
<keyword evidence="2" id="KW-1185">Reference proteome</keyword>
<protein>
    <submittedName>
        <fullName evidence="1">Uncharacterized protein</fullName>
    </submittedName>
</protein>
<evidence type="ECO:0000313" key="1">
    <source>
        <dbReference type="EMBL" id="GAA4548221.1"/>
    </source>
</evidence>
<reference evidence="2" key="1">
    <citation type="journal article" date="2019" name="Int. J. Syst. Evol. Microbiol.">
        <title>The Global Catalogue of Microorganisms (GCM) 10K type strain sequencing project: providing services to taxonomists for standard genome sequencing and annotation.</title>
        <authorList>
            <consortium name="The Broad Institute Genomics Platform"/>
            <consortium name="The Broad Institute Genome Sequencing Center for Infectious Disease"/>
            <person name="Wu L."/>
            <person name="Ma J."/>
        </authorList>
    </citation>
    <scope>NUCLEOTIDE SEQUENCE [LARGE SCALE GENOMIC DNA]</scope>
    <source>
        <strain evidence="2">JCM 17906</strain>
    </source>
</reference>
<organism evidence="1 2">
    <name type="scientific">Pseudonocardia xishanensis</name>
    <dbReference type="NCBI Taxonomy" id="630995"/>
    <lineage>
        <taxon>Bacteria</taxon>
        <taxon>Bacillati</taxon>
        <taxon>Actinomycetota</taxon>
        <taxon>Actinomycetes</taxon>
        <taxon>Pseudonocardiales</taxon>
        <taxon>Pseudonocardiaceae</taxon>
        <taxon>Pseudonocardia</taxon>
    </lineage>
</organism>
<sequence length="52" mass="5667">MAHRAGYNTERIQARLGLALTREYEATWRAQQTVLDDQPASPADGADPAPVS</sequence>
<proteinExistence type="predicted"/>
<evidence type="ECO:0000313" key="2">
    <source>
        <dbReference type="Proteomes" id="UP001501598"/>
    </source>
</evidence>
<gene>
    <name evidence="1" type="ORF">GCM10023175_34040</name>
</gene>
<dbReference type="Proteomes" id="UP001501598">
    <property type="component" value="Unassembled WGS sequence"/>
</dbReference>
<dbReference type="EMBL" id="BAABGT010000039">
    <property type="protein sequence ID" value="GAA4548221.1"/>
    <property type="molecule type" value="Genomic_DNA"/>
</dbReference>
<comment type="caution">
    <text evidence="1">The sequence shown here is derived from an EMBL/GenBank/DDBJ whole genome shotgun (WGS) entry which is preliminary data.</text>
</comment>